<comment type="caution">
    <text evidence="1">The sequence shown here is derived from an EMBL/GenBank/DDBJ whole genome shotgun (WGS) entry which is preliminary data.</text>
</comment>
<accession>A0A2W5VIQ0</accession>
<proteinExistence type="predicted"/>
<evidence type="ECO:0000313" key="1">
    <source>
        <dbReference type="EMBL" id="PZR10261.1"/>
    </source>
</evidence>
<sequence>MALAKPWQGITPRGSSSIDVVGKFGEPTKTITAGGFEVLVYSGVQAIRGTVQAQFKCDPTTKEVQRIDVYPAPVIEMSAIENSYGASCESTQAQEPCYWKKQTASKHTYFLYLKLGLAIFFKDDGKTVQSFSFLPPAG</sequence>
<name>A0A2W5VIQ0_9BACT</name>
<dbReference type="Proteomes" id="UP000249061">
    <property type="component" value="Unassembled WGS sequence"/>
</dbReference>
<gene>
    <name evidence="1" type="ORF">DI536_20320</name>
</gene>
<protein>
    <submittedName>
        <fullName evidence="1">Uncharacterized protein</fullName>
    </submittedName>
</protein>
<dbReference type="AlphaFoldDB" id="A0A2W5VIQ0"/>
<dbReference type="EMBL" id="QFQP01000018">
    <property type="protein sequence ID" value="PZR10261.1"/>
    <property type="molecule type" value="Genomic_DNA"/>
</dbReference>
<reference evidence="1 2" key="1">
    <citation type="submission" date="2017-08" db="EMBL/GenBank/DDBJ databases">
        <title>Infants hospitalized years apart are colonized by the same room-sourced microbial strains.</title>
        <authorList>
            <person name="Brooks B."/>
            <person name="Olm M.R."/>
            <person name="Firek B.A."/>
            <person name="Baker R."/>
            <person name="Thomas B.C."/>
            <person name="Morowitz M.J."/>
            <person name="Banfield J.F."/>
        </authorList>
    </citation>
    <scope>NUCLEOTIDE SEQUENCE [LARGE SCALE GENOMIC DNA]</scope>
    <source>
        <strain evidence="1">S2_003_000_R2_14</strain>
    </source>
</reference>
<organism evidence="1 2">
    <name type="scientific">Archangium gephyra</name>
    <dbReference type="NCBI Taxonomy" id="48"/>
    <lineage>
        <taxon>Bacteria</taxon>
        <taxon>Pseudomonadati</taxon>
        <taxon>Myxococcota</taxon>
        <taxon>Myxococcia</taxon>
        <taxon>Myxococcales</taxon>
        <taxon>Cystobacterineae</taxon>
        <taxon>Archangiaceae</taxon>
        <taxon>Archangium</taxon>
    </lineage>
</organism>
<evidence type="ECO:0000313" key="2">
    <source>
        <dbReference type="Proteomes" id="UP000249061"/>
    </source>
</evidence>